<dbReference type="Proteomes" id="UP000019487">
    <property type="component" value="Unassembled WGS sequence"/>
</dbReference>
<name>W9CWS0_SCLBF</name>
<protein>
    <submittedName>
        <fullName evidence="2">Uncharacterized protein</fullName>
    </submittedName>
</protein>
<keyword evidence="3" id="KW-1185">Reference proteome</keyword>
<accession>W9CWS0</accession>
<feature type="region of interest" description="Disordered" evidence="1">
    <location>
        <begin position="109"/>
        <end position="145"/>
    </location>
</feature>
<reference evidence="2 3" key="1">
    <citation type="journal article" date="2014" name="Genome Announc.">
        <title>Draft genome sequence of Sclerotinia borealis, a psychrophilic plant pathogenic fungus.</title>
        <authorList>
            <person name="Mardanov A.V."/>
            <person name="Beletsky A.V."/>
            <person name="Kadnikov V.V."/>
            <person name="Ignatov A.N."/>
            <person name="Ravin N.V."/>
        </authorList>
    </citation>
    <scope>NUCLEOTIDE SEQUENCE [LARGE SCALE GENOMIC DNA]</scope>
    <source>
        <strain evidence="3">F-4157</strain>
    </source>
</reference>
<dbReference type="AlphaFoldDB" id="W9CWS0"/>
<comment type="caution">
    <text evidence="2">The sequence shown here is derived from an EMBL/GenBank/DDBJ whole genome shotgun (WGS) entry which is preliminary data.</text>
</comment>
<organism evidence="2 3">
    <name type="scientific">Sclerotinia borealis (strain F-4128)</name>
    <dbReference type="NCBI Taxonomy" id="1432307"/>
    <lineage>
        <taxon>Eukaryota</taxon>
        <taxon>Fungi</taxon>
        <taxon>Dikarya</taxon>
        <taxon>Ascomycota</taxon>
        <taxon>Pezizomycotina</taxon>
        <taxon>Leotiomycetes</taxon>
        <taxon>Helotiales</taxon>
        <taxon>Sclerotiniaceae</taxon>
        <taxon>Sclerotinia</taxon>
    </lineage>
</organism>
<evidence type="ECO:0000313" key="3">
    <source>
        <dbReference type="Proteomes" id="UP000019487"/>
    </source>
</evidence>
<dbReference type="OrthoDB" id="10406339at2759"/>
<evidence type="ECO:0000313" key="2">
    <source>
        <dbReference type="EMBL" id="ESZ99025.1"/>
    </source>
</evidence>
<dbReference type="EMBL" id="AYSA01000025">
    <property type="protein sequence ID" value="ESZ99025.1"/>
    <property type="molecule type" value="Genomic_DNA"/>
</dbReference>
<evidence type="ECO:0000256" key="1">
    <source>
        <dbReference type="SAM" id="MobiDB-lite"/>
    </source>
</evidence>
<gene>
    <name evidence="2" type="ORF">SBOR_0559</name>
</gene>
<dbReference type="HOGENOM" id="CLU_912635_0_0_1"/>
<proteinExistence type="predicted"/>
<feature type="compositionally biased region" description="Basic residues" evidence="1">
    <location>
        <begin position="136"/>
        <end position="145"/>
    </location>
</feature>
<feature type="compositionally biased region" description="Polar residues" evidence="1">
    <location>
        <begin position="109"/>
        <end position="134"/>
    </location>
</feature>
<sequence length="305" mass="34353">MSFVSPTFKKRASASLDTLEVCVKHVQNTLQPKLETGDASILEHILQVEIHRLRSVYTSTGNPPVIFMSNVMASNGLADLKRANPKLTDTAPPTHIESIFQALTTTDNHQKHPITTKTSARNNEAGTLKPQNAANRVRKPKKAKQPRFTDLKGHILFLKTQEKEGLPLSRDGQPPFIRLPVAVLLRSSVTLKRLIEAKRQRLIDDSRDKVCYNPRNTQLKKTYITEYTIYVDALMDAPWAEKQAGYAELAALGKETIWKLIVRWSNCFNEDRKLGGGKKYAQATVKELLDLAILGKFLKCDAEFF</sequence>